<evidence type="ECO:0000313" key="6">
    <source>
        <dbReference type="Proteomes" id="UP000410492"/>
    </source>
</evidence>
<dbReference type="Proteomes" id="UP000410492">
    <property type="component" value="Unassembled WGS sequence"/>
</dbReference>
<gene>
    <name evidence="5" type="ORF">CALMAC_LOCUS13003</name>
</gene>
<dbReference type="EMBL" id="CAACVG010009379">
    <property type="protein sequence ID" value="VEN53076.1"/>
    <property type="molecule type" value="Genomic_DNA"/>
</dbReference>
<feature type="non-terminal residue" evidence="5">
    <location>
        <position position="660"/>
    </location>
</feature>
<protein>
    <recommendedName>
        <fullName evidence="4">Nucleoporin Nup133/Nup155-like N-terminal domain-containing protein</fullName>
    </recommendedName>
</protein>
<keyword evidence="2" id="KW-0813">Transport</keyword>
<dbReference type="SUPFAM" id="SSF50978">
    <property type="entry name" value="WD40 repeat-like"/>
    <property type="match status" value="1"/>
</dbReference>
<dbReference type="AlphaFoldDB" id="A0A653CYS7"/>
<proteinExistence type="predicted"/>
<name>A0A653CYS7_CALMS</name>
<dbReference type="GO" id="GO:0044611">
    <property type="term" value="C:nuclear pore inner ring"/>
    <property type="evidence" value="ECO:0007669"/>
    <property type="project" value="TreeGrafter"/>
</dbReference>
<dbReference type="GO" id="GO:0006405">
    <property type="term" value="P:RNA export from nucleus"/>
    <property type="evidence" value="ECO:0007669"/>
    <property type="project" value="TreeGrafter"/>
</dbReference>
<accession>A0A653CYS7</accession>
<evidence type="ECO:0000256" key="1">
    <source>
        <dbReference type="ARBA" id="ARBA00004123"/>
    </source>
</evidence>
<evidence type="ECO:0000256" key="3">
    <source>
        <dbReference type="ARBA" id="ARBA00023242"/>
    </source>
</evidence>
<reference evidence="5 6" key="1">
    <citation type="submission" date="2019-01" db="EMBL/GenBank/DDBJ databases">
        <authorList>
            <person name="Sayadi A."/>
        </authorList>
    </citation>
    <scope>NUCLEOTIDE SEQUENCE [LARGE SCALE GENOMIC DNA]</scope>
</reference>
<organism evidence="5 6">
    <name type="scientific">Callosobruchus maculatus</name>
    <name type="common">Southern cowpea weevil</name>
    <name type="synonym">Pulse bruchid</name>
    <dbReference type="NCBI Taxonomy" id="64391"/>
    <lineage>
        <taxon>Eukaryota</taxon>
        <taxon>Metazoa</taxon>
        <taxon>Ecdysozoa</taxon>
        <taxon>Arthropoda</taxon>
        <taxon>Hexapoda</taxon>
        <taxon>Insecta</taxon>
        <taxon>Pterygota</taxon>
        <taxon>Neoptera</taxon>
        <taxon>Endopterygota</taxon>
        <taxon>Coleoptera</taxon>
        <taxon>Polyphaga</taxon>
        <taxon>Cucujiformia</taxon>
        <taxon>Chrysomeloidea</taxon>
        <taxon>Chrysomelidae</taxon>
        <taxon>Bruchinae</taxon>
        <taxon>Bruchini</taxon>
        <taxon>Callosobruchus</taxon>
    </lineage>
</organism>
<dbReference type="InterPro" id="IPR036322">
    <property type="entry name" value="WD40_repeat_dom_sf"/>
</dbReference>
<sequence>MDSTTLYNQGSNGTQLSVPRMEIAARNVDKALLTDSNAPRLIDLMNVNVQTGSTASGLTDQDYPTLNGLPLSLNNLTQVKCVNTVPLPPEIVDHFTHVQCHCMMGLFSEIGRAWLTVDSDIYVWTYEENTDLAYFDGISETIICVGLVKPKVGVFQAFIRYLLVIATAVDIVVLGVTFTDGPTETTDEIQLIPDPVFTIPTDGATVSTISGTDDGRLFYGTKEGSLFEISYQAESGWFGKRCKKVNLSTSTLSFLVPSFLNAALSEEDGICQISIDDSRHILYTLSEKGTIEVYDLGEKGNTFCRVTKMSQTLLVNQAMNTVKTLDSQNFRPIVGISAVESIESTNINLIAVSQTGVRFYLTVVNLSNMHPNQRPYTLTLLHVRLPPGYSANIAVRPRAVHVSHYRDRNMVLISTVNEKDVLWCISSDLFPFNQTLTEAYTAVNLDGPALAIAEVRHETHLYSLTDQELPPLVVRQHMEPPKKYVVLTSHGVQVFIKLRPVDLLREILREGRGADTETLKAFFAVQKEDQACATALILASLQSDDNREVAEYATRAFFVYGGEPKLIPMAPANLFSTSTSFMPHIISTPAPHHFQQQHLPTTPNMSQSLAPHGATFEVVSPFVFSSKHNGLYLYLSRILRPVWSRRCVERLAVDYKTFTV</sequence>
<dbReference type="OrthoDB" id="338970at2759"/>
<feature type="domain" description="Nucleoporin Nup133/Nup155-like N-terminal" evidence="4">
    <location>
        <begin position="77"/>
        <end position="492"/>
    </location>
</feature>
<evidence type="ECO:0000256" key="2">
    <source>
        <dbReference type="ARBA" id="ARBA00022448"/>
    </source>
</evidence>
<evidence type="ECO:0000313" key="5">
    <source>
        <dbReference type="EMBL" id="VEN53076.1"/>
    </source>
</evidence>
<dbReference type="InterPro" id="IPR004870">
    <property type="entry name" value="Nucleoporin_Nup155"/>
</dbReference>
<dbReference type="GO" id="GO:0036228">
    <property type="term" value="P:protein localization to nuclear inner membrane"/>
    <property type="evidence" value="ECO:0007669"/>
    <property type="project" value="TreeGrafter"/>
</dbReference>
<dbReference type="PANTHER" id="PTHR10350:SF6">
    <property type="entry name" value="NUCLEAR PORE COMPLEX PROTEIN NUP155"/>
    <property type="match status" value="1"/>
</dbReference>
<evidence type="ECO:0000259" key="4">
    <source>
        <dbReference type="Pfam" id="PF08801"/>
    </source>
</evidence>
<dbReference type="Pfam" id="PF08801">
    <property type="entry name" value="Nucleoporin_N"/>
    <property type="match status" value="1"/>
</dbReference>
<dbReference type="GO" id="GO:0006606">
    <property type="term" value="P:protein import into nucleus"/>
    <property type="evidence" value="ECO:0007669"/>
    <property type="project" value="TreeGrafter"/>
</dbReference>
<dbReference type="GO" id="GO:0017056">
    <property type="term" value="F:structural constituent of nuclear pore"/>
    <property type="evidence" value="ECO:0007669"/>
    <property type="project" value="InterPro"/>
</dbReference>
<dbReference type="PANTHER" id="PTHR10350">
    <property type="entry name" value="NUCLEAR PORE COMPLEX PROTEIN NUP155"/>
    <property type="match status" value="1"/>
</dbReference>
<keyword evidence="6" id="KW-1185">Reference proteome</keyword>
<dbReference type="InterPro" id="IPR014908">
    <property type="entry name" value="Nucleoporin_Nup133/Nup155_N"/>
</dbReference>
<dbReference type="Gene3D" id="1.20.58.1780">
    <property type="match status" value="1"/>
</dbReference>
<comment type="subcellular location">
    <subcellularLocation>
        <location evidence="1">Nucleus</location>
    </subcellularLocation>
</comment>
<dbReference type="GO" id="GO:0000972">
    <property type="term" value="P:transcription-dependent tethering of RNA polymerase II gene DNA at nuclear periphery"/>
    <property type="evidence" value="ECO:0007669"/>
    <property type="project" value="TreeGrafter"/>
</dbReference>
<keyword evidence="3" id="KW-0539">Nucleus</keyword>